<keyword evidence="2" id="KW-1185">Reference proteome</keyword>
<comment type="caution">
    <text evidence="1">The sequence shown here is derived from an EMBL/GenBank/DDBJ whole genome shotgun (WGS) entry which is preliminary data.</text>
</comment>
<reference evidence="1 2" key="1">
    <citation type="submission" date="2018-09" db="EMBL/GenBank/DDBJ databases">
        <authorList>
            <person name="Zhu H."/>
        </authorList>
    </citation>
    <scope>NUCLEOTIDE SEQUENCE [LARGE SCALE GENOMIC DNA]</scope>
    <source>
        <strain evidence="1 2">K1W22B-8</strain>
    </source>
</reference>
<accession>A0A418WU84</accession>
<evidence type="ECO:0000313" key="2">
    <source>
        <dbReference type="Proteomes" id="UP000284605"/>
    </source>
</evidence>
<evidence type="ECO:0000313" key="1">
    <source>
        <dbReference type="EMBL" id="RJF94795.1"/>
    </source>
</evidence>
<organism evidence="1 2">
    <name type="scientific">Oleomonas cavernae</name>
    <dbReference type="NCBI Taxonomy" id="2320859"/>
    <lineage>
        <taxon>Bacteria</taxon>
        <taxon>Pseudomonadati</taxon>
        <taxon>Pseudomonadota</taxon>
        <taxon>Alphaproteobacteria</taxon>
        <taxon>Acetobacterales</taxon>
        <taxon>Acetobacteraceae</taxon>
        <taxon>Oleomonas</taxon>
    </lineage>
</organism>
<name>A0A418WU84_9PROT</name>
<protein>
    <submittedName>
        <fullName evidence="1">Uncharacterized protein</fullName>
    </submittedName>
</protein>
<proteinExistence type="predicted"/>
<gene>
    <name evidence="1" type="ORF">D3874_02985</name>
</gene>
<sequence>MMTIPAPGLTLEFVHAGMLDPRLTFSRASIATCIGQDGLLRTAQVNEPRIAYDPVTRERRGLQIEGSRTNLALRSEEIDNAAWIKSAASVTANAVAGPFGTVTADKLVEAASSVRHYAAQSIAYTTGQDYCWGARLLKGERTRARIRLPSSQFAANCFVDVDLSTGAVTATGGGAVRGGILPAVNGFFYAYVVGTATATASGNAEVEMLDALGASAYAGDGTSGLYLGGAQCEIGAYPSSYIPTTAATVTRAVDTVSFPFTGISFNALAGAFLAEWSADHAYPTQSGVTQTYYIATLSDGSSSNTVNLRVDAGGTPRARVTTAGVAQAQLSGAVLSAGAVARCATAWVKDSVAAVYTPATVVSDTAADMPTGVNKLTIGQSEAAGATSYLDGYLRRLKYWPARIADAELQSLAA</sequence>
<dbReference type="Proteomes" id="UP000284605">
    <property type="component" value="Unassembled WGS sequence"/>
</dbReference>
<dbReference type="EMBL" id="QYUK01000008">
    <property type="protein sequence ID" value="RJF94795.1"/>
    <property type="molecule type" value="Genomic_DNA"/>
</dbReference>
<dbReference type="AlphaFoldDB" id="A0A418WU84"/>